<dbReference type="Pfam" id="PF00089">
    <property type="entry name" value="Trypsin"/>
    <property type="match status" value="1"/>
</dbReference>
<dbReference type="EMBL" id="BMXG01000014">
    <property type="protein sequence ID" value="GHC05616.1"/>
    <property type="molecule type" value="Genomic_DNA"/>
</dbReference>
<dbReference type="PROSITE" id="PS00135">
    <property type="entry name" value="TRYPSIN_SER"/>
    <property type="match status" value="1"/>
</dbReference>
<evidence type="ECO:0000256" key="6">
    <source>
        <dbReference type="RuleBase" id="RU363034"/>
    </source>
</evidence>
<evidence type="ECO:0000259" key="7">
    <source>
        <dbReference type="PROSITE" id="PS50240"/>
    </source>
</evidence>
<keyword evidence="5" id="KW-0325">Glycoprotein</keyword>
<dbReference type="SMART" id="SM00020">
    <property type="entry name" value="Tryp_SPc"/>
    <property type="match status" value="1"/>
</dbReference>
<dbReference type="RefSeq" id="WP_189515305.1">
    <property type="nucleotide sequence ID" value="NZ_JAENIH010000007.1"/>
</dbReference>
<dbReference type="PANTHER" id="PTHR24252:SF7">
    <property type="entry name" value="HYALIN"/>
    <property type="match status" value="1"/>
</dbReference>
<dbReference type="SUPFAM" id="SSF50494">
    <property type="entry name" value="Trypsin-like serine proteases"/>
    <property type="match status" value="1"/>
</dbReference>
<dbReference type="AlphaFoldDB" id="A0A8J3DIT6"/>
<dbReference type="FunFam" id="2.40.10.10:FF:000068">
    <property type="entry name" value="transmembrane protease serine 2"/>
    <property type="match status" value="1"/>
</dbReference>
<dbReference type="CDD" id="cd00190">
    <property type="entry name" value="Tryp_SPc"/>
    <property type="match status" value="1"/>
</dbReference>
<dbReference type="GO" id="GO:0004252">
    <property type="term" value="F:serine-type endopeptidase activity"/>
    <property type="evidence" value="ECO:0007669"/>
    <property type="project" value="InterPro"/>
</dbReference>
<evidence type="ECO:0000256" key="1">
    <source>
        <dbReference type="ARBA" id="ARBA00004613"/>
    </source>
</evidence>
<evidence type="ECO:0000313" key="9">
    <source>
        <dbReference type="Proteomes" id="UP000642829"/>
    </source>
</evidence>
<dbReference type="Proteomes" id="UP000642829">
    <property type="component" value="Unassembled WGS sequence"/>
</dbReference>
<keyword evidence="9" id="KW-1185">Reference proteome</keyword>
<dbReference type="PANTHER" id="PTHR24252">
    <property type="entry name" value="ACROSIN-RELATED"/>
    <property type="match status" value="1"/>
</dbReference>
<accession>A0A8J3DIT6</accession>
<evidence type="ECO:0000256" key="5">
    <source>
        <dbReference type="ARBA" id="ARBA00023180"/>
    </source>
</evidence>
<dbReference type="GO" id="GO:0005576">
    <property type="term" value="C:extracellular region"/>
    <property type="evidence" value="ECO:0007669"/>
    <property type="project" value="UniProtKB-SubCell"/>
</dbReference>
<dbReference type="GO" id="GO:0006508">
    <property type="term" value="P:proteolysis"/>
    <property type="evidence" value="ECO:0007669"/>
    <property type="project" value="UniProtKB-KW"/>
</dbReference>
<feature type="domain" description="Peptidase S1" evidence="7">
    <location>
        <begin position="29"/>
        <end position="265"/>
    </location>
</feature>
<dbReference type="InterPro" id="IPR009003">
    <property type="entry name" value="Peptidase_S1_PA"/>
</dbReference>
<keyword evidence="6" id="KW-0720">Serine protease</keyword>
<name>A0A8J3DIT6_9BACT</name>
<evidence type="ECO:0000256" key="3">
    <source>
        <dbReference type="ARBA" id="ARBA00022729"/>
    </source>
</evidence>
<evidence type="ECO:0000313" key="8">
    <source>
        <dbReference type="EMBL" id="GHC05616.1"/>
    </source>
</evidence>
<proteinExistence type="predicted"/>
<gene>
    <name evidence="8" type="ORF">GCM10007047_23200</name>
</gene>
<dbReference type="InterPro" id="IPR033116">
    <property type="entry name" value="TRYPSIN_SER"/>
</dbReference>
<keyword evidence="4" id="KW-1015">Disulfide bond</keyword>
<evidence type="ECO:0000256" key="2">
    <source>
        <dbReference type="ARBA" id="ARBA00022525"/>
    </source>
</evidence>
<dbReference type="PROSITE" id="PS00134">
    <property type="entry name" value="TRYPSIN_HIS"/>
    <property type="match status" value="1"/>
</dbReference>
<sequence length="395" mass="43193">MVSYLVRYLIIIGCLTALGLSARDFTVNIIGGGDAIPGEYPWMVGIMDRNQSDNFQAQKCGGVLVHPYYVLTAAHCFDGQTTESRDILVGTDSLISGGRRVSISSIVRHPGYSGGPTYENDLALLRLSTPVADIEPIGIADEAAWQAEGVVGRIIGWGLTREPSFYPDILQEADMTILPFEEAKAAWGDFNISLIESMLPAGNPDGNPDTCFGDSGGPLLVRRSYDNAWVVAGITSYGDGCGTEDPPGIYTRVYSFRDYIYAILYPNFYSYANGYGQFSLGFDTDGDSLNLLQEYGYNMDPNNGRLAGGPVGSYMTIEGETYATLSFNRRRNMREFAFRLEQGPLNGPWQEVSLTTQTESQSTLDSKTEQLTVRASLPIDDAPFLRMTLIPTGQP</sequence>
<dbReference type="InterPro" id="IPR043504">
    <property type="entry name" value="Peptidase_S1_PA_chymotrypsin"/>
</dbReference>
<comment type="caution">
    <text evidence="8">The sequence shown here is derived from an EMBL/GenBank/DDBJ whole genome shotgun (WGS) entry which is preliminary data.</text>
</comment>
<reference evidence="8" key="1">
    <citation type="journal article" date="2014" name="Int. J. Syst. Evol. Microbiol.">
        <title>Complete genome sequence of Corynebacterium casei LMG S-19264T (=DSM 44701T), isolated from a smear-ripened cheese.</title>
        <authorList>
            <consortium name="US DOE Joint Genome Institute (JGI-PGF)"/>
            <person name="Walter F."/>
            <person name="Albersmeier A."/>
            <person name="Kalinowski J."/>
            <person name="Ruckert C."/>
        </authorList>
    </citation>
    <scope>NUCLEOTIDE SEQUENCE</scope>
    <source>
        <strain evidence="8">KCTC 12870</strain>
    </source>
</reference>
<dbReference type="Gene3D" id="2.40.10.10">
    <property type="entry name" value="Trypsin-like serine proteases"/>
    <property type="match status" value="1"/>
</dbReference>
<keyword evidence="2" id="KW-0964">Secreted</keyword>
<dbReference type="PROSITE" id="PS50240">
    <property type="entry name" value="TRYPSIN_DOM"/>
    <property type="match status" value="1"/>
</dbReference>
<dbReference type="InterPro" id="IPR001254">
    <property type="entry name" value="Trypsin_dom"/>
</dbReference>
<dbReference type="InterPro" id="IPR018114">
    <property type="entry name" value="TRYPSIN_HIS"/>
</dbReference>
<dbReference type="FunFam" id="2.40.10.10:FF:000054">
    <property type="entry name" value="Complement C1r subcomponent"/>
    <property type="match status" value="1"/>
</dbReference>
<dbReference type="InterPro" id="IPR001314">
    <property type="entry name" value="Peptidase_S1A"/>
</dbReference>
<dbReference type="PRINTS" id="PR00722">
    <property type="entry name" value="CHYMOTRYPSIN"/>
</dbReference>
<keyword evidence="6" id="KW-0645">Protease</keyword>
<organism evidence="8 9">
    <name type="scientific">Cerasicoccus arenae</name>
    <dbReference type="NCBI Taxonomy" id="424488"/>
    <lineage>
        <taxon>Bacteria</taxon>
        <taxon>Pseudomonadati</taxon>
        <taxon>Verrucomicrobiota</taxon>
        <taxon>Opitutia</taxon>
        <taxon>Puniceicoccales</taxon>
        <taxon>Cerasicoccaceae</taxon>
        <taxon>Cerasicoccus</taxon>
    </lineage>
</organism>
<comment type="subcellular location">
    <subcellularLocation>
        <location evidence="1">Secreted</location>
    </subcellularLocation>
</comment>
<keyword evidence="3" id="KW-0732">Signal</keyword>
<evidence type="ECO:0000256" key="4">
    <source>
        <dbReference type="ARBA" id="ARBA00023157"/>
    </source>
</evidence>
<keyword evidence="6" id="KW-0378">Hydrolase</keyword>
<protein>
    <recommendedName>
        <fullName evidence="7">Peptidase S1 domain-containing protein</fullName>
    </recommendedName>
</protein>
<reference evidence="8" key="2">
    <citation type="submission" date="2020-09" db="EMBL/GenBank/DDBJ databases">
        <authorList>
            <person name="Sun Q."/>
            <person name="Kim S."/>
        </authorList>
    </citation>
    <scope>NUCLEOTIDE SEQUENCE</scope>
    <source>
        <strain evidence="8">KCTC 12870</strain>
    </source>
</reference>